<dbReference type="RefSeq" id="WP_264136905.1">
    <property type="nucleotide sequence ID" value="NZ_JAOYOD010000001.1"/>
</dbReference>
<accession>A0ABT3CR08</accession>
<sequence length="336" mass="38149">MIHLSVLSRSYYFLIYLVLLSILSFSVFLGLSDWLFSEPNLAWGIIADLTLTAPLVYLIMIWKTKIPKLSVVPVLGLGILIGTYIIPASHQLPLTIFKSYVLPLVELSVLFLVGRKVIHATSAIRKAKRSADVYGVIKEQCALMIENIKVSRIFATEMAMIYYGLFAWRKAKPGVNEFTSYKESGVVALLIAVVLVVLIETVGLHFLLIRWNESVAWIIFGVSLYTAIQVLAHQKALKRRFIQVSESQLELKNGLFGDLVVNWDEVESIEAFTRDIEEEGVEQLAFLKGLESYNLLIRFKNEVTIEKLYGMKKKCNSLLVQVDDRERFLNLVSERV</sequence>
<keyword evidence="3" id="KW-1185">Reference proteome</keyword>
<organism evidence="2 3">
    <name type="scientific">Reichenbachiella ulvae</name>
    <dbReference type="NCBI Taxonomy" id="2980104"/>
    <lineage>
        <taxon>Bacteria</taxon>
        <taxon>Pseudomonadati</taxon>
        <taxon>Bacteroidota</taxon>
        <taxon>Cytophagia</taxon>
        <taxon>Cytophagales</taxon>
        <taxon>Reichenbachiellaceae</taxon>
        <taxon>Reichenbachiella</taxon>
    </lineage>
</organism>
<feature type="transmembrane region" description="Helical" evidence="1">
    <location>
        <begin position="214"/>
        <end position="232"/>
    </location>
</feature>
<feature type="transmembrane region" description="Helical" evidence="1">
    <location>
        <begin position="186"/>
        <end position="208"/>
    </location>
</feature>
<keyword evidence="1" id="KW-0812">Transmembrane</keyword>
<evidence type="ECO:0000313" key="3">
    <source>
        <dbReference type="Proteomes" id="UP001300692"/>
    </source>
</evidence>
<feature type="transmembrane region" description="Helical" evidence="1">
    <location>
        <begin position="12"/>
        <end position="35"/>
    </location>
</feature>
<evidence type="ECO:0000313" key="2">
    <source>
        <dbReference type="EMBL" id="MCV9386120.1"/>
    </source>
</evidence>
<proteinExistence type="predicted"/>
<dbReference type="Proteomes" id="UP001300692">
    <property type="component" value="Unassembled WGS sequence"/>
</dbReference>
<gene>
    <name evidence="2" type="ORF">N7U62_05565</name>
</gene>
<keyword evidence="1" id="KW-1133">Transmembrane helix</keyword>
<protein>
    <submittedName>
        <fullName evidence="2">Uncharacterized protein</fullName>
    </submittedName>
</protein>
<keyword evidence="1" id="KW-0472">Membrane</keyword>
<name>A0ABT3CR08_9BACT</name>
<evidence type="ECO:0000256" key="1">
    <source>
        <dbReference type="SAM" id="Phobius"/>
    </source>
</evidence>
<feature type="transmembrane region" description="Helical" evidence="1">
    <location>
        <begin position="41"/>
        <end position="62"/>
    </location>
</feature>
<reference evidence="2 3" key="1">
    <citation type="submission" date="2022-10" db="EMBL/GenBank/DDBJ databases">
        <title>Comparative genomics and taxonomic characterization of three novel marine species of genus Reichenbachiella exhibiting antioxidant and polysaccharide degradation activities.</title>
        <authorList>
            <person name="Muhammad N."/>
            <person name="Lee Y.-J."/>
            <person name="Ko J."/>
            <person name="Kim S.-G."/>
        </authorList>
    </citation>
    <scope>NUCLEOTIDE SEQUENCE [LARGE SCALE GENOMIC DNA]</scope>
    <source>
        <strain evidence="2 3">ABR2-5</strain>
    </source>
</reference>
<comment type="caution">
    <text evidence="2">The sequence shown here is derived from an EMBL/GenBank/DDBJ whole genome shotgun (WGS) entry which is preliminary data.</text>
</comment>
<feature type="transmembrane region" description="Helical" evidence="1">
    <location>
        <begin position="100"/>
        <end position="118"/>
    </location>
</feature>
<dbReference type="EMBL" id="JAOYOD010000001">
    <property type="protein sequence ID" value="MCV9386120.1"/>
    <property type="molecule type" value="Genomic_DNA"/>
</dbReference>
<feature type="transmembrane region" description="Helical" evidence="1">
    <location>
        <begin position="69"/>
        <end position="88"/>
    </location>
</feature>